<dbReference type="InterPro" id="IPR006905">
    <property type="entry name" value="Flavin_halogenase"/>
</dbReference>
<keyword evidence="4" id="KW-1185">Reference proteome</keyword>
<comment type="caution">
    <text evidence="3">The sequence shown here is derived from an EMBL/GenBank/DDBJ whole genome shotgun (WGS) entry which is preliminary data.</text>
</comment>
<evidence type="ECO:0000313" key="3">
    <source>
        <dbReference type="EMBL" id="MER2492657.1"/>
    </source>
</evidence>
<organism evidence="3 4">
    <name type="scientific">Catenovulum sediminis</name>
    <dbReference type="NCBI Taxonomy" id="1740262"/>
    <lineage>
        <taxon>Bacteria</taxon>
        <taxon>Pseudomonadati</taxon>
        <taxon>Pseudomonadota</taxon>
        <taxon>Gammaproteobacteria</taxon>
        <taxon>Alteromonadales</taxon>
        <taxon>Alteromonadaceae</taxon>
        <taxon>Catenovulum</taxon>
    </lineage>
</organism>
<dbReference type="PRINTS" id="PR00420">
    <property type="entry name" value="RNGMNOXGNASE"/>
</dbReference>
<dbReference type="Gene3D" id="3.30.9.100">
    <property type="match status" value="1"/>
</dbReference>
<evidence type="ECO:0000256" key="2">
    <source>
        <dbReference type="ARBA" id="ARBA00023033"/>
    </source>
</evidence>
<dbReference type="GO" id="GO:0016491">
    <property type="term" value="F:oxidoreductase activity"/>
    <property type="evidence" value="ECO:0007669"/>
    <property type="project" value="UniProtKB-KW"/>
</dbReference>
<dbReference type="InterPro" id="IPR036188">
    <property type="entry name" value="FAD/NAD-bd_sf"/>
</dbReference>
<reference evidence="3 4" key="1">
    <citation type="submission" date="2024-06" db="EMBL/GenBank/DDBJ databases">
        <authorList>
            <person name="Chen R.Y."/>
        </authorList>
    </citation>
    <scope>NUCLEOTIDE SEQUENCE [LARGE SCALE GENOMIC DNA]</scope>
    <source>
        <strain evidence="3 4">D2</strain>
    </source>
</reference>
<dbReference type="Gene3D" id="3.50.50.60">
    <property type="entry name" value="FAD/NAD(P)-binding domain"/>
    <property type="match status" value="1"/>
</dbReference>
<protein>
    <submittedName>
        <fullName evidence="3">NAD(P)/FAD-dependent oxidoreductase</fullName>
        <ecNumber evidence="3">1.-.-.-</ecNumber>
    </submittedName>
</protein>
<dbReference type="PANTHER" id="PTHR43747">
    <property type="entry name" value="FAD-BINDING PROTEIN"/>
    <property type="match status" value="1"/>
</dbReference>
<dbReference type="Pfam" id="PF04820">
    <property type="entry name" value="Trp_halogenase"/>
    <property type="match status" value="2"/>
</dbReference>
<evidence type="ECO:0000256" key="1">
    <source>
        <dbReference type="ARBA" id="ARBA00023002"/>
    </source>
</evidence>
<dbReference type="EMBL" id="JBELOE010000217">
    <property type="protein sequence ID" value="MER2492657.1"/>
    <property type="molecule type" value="Genomic_DNA"/>
</dbReference>
<gene>
    <name evidence="3" type="ORF">ABS311_12295</name>
</gene>
<keyword evidence="2" id="KW-0503">Monooxygenase</keyword>
<dbReference type="InterPro" id="IPR050816">
    <property type="entry name" value="Flavin-dep_Halogenase_NPB"/>
</dbReference>
<dbReference type="EC" id="1.-.-.-" evidence="3"/>
<sequence>MTNFDLIVIGGGPAGSTLATLVAKAGYDVLIIEKCRFPRYKVGESLLPATVTDLFDLLGIDRSNLENLFTLKRGATFSWGSDLNSTWNLNFGGHAANSSKFSSDTPHAFNVVRSQFDKILLDNARNKGVCVYDNCKVLRLLETGGVVNGVEFQNENGVLEKIGAHYVADASGQSSKLASIVGKKTHSKFFKKKAIWGYYERSERLPEPLEGNVSFQALDGNWLWHIPLNNTLTSVGVVTSAKQKVKDQHAYLQQQINSSPLLSKLLKEAILSTQEPYDSIRICSDYSYCYERFWRPGLVLVGDSACFVDVLLSSGVHLATYAGVLSAKSIISILSKELPEVVALNEYETHVRKEYAIFYDGLIGLYDMSLKSIDYSNWLRRLLSGSNGVFYQAIMNSRINGMSNSTANVEAMRAYNKKQLAYVETASLDTNIITAL</sequence>
<evidence type="ECO:0000313" key="4">
    <source>
        <dbReference type="Proteomes" id="UP001467690"/>
    </source>
</evidence>
<proteinExistence type="predicted"/>
<dbReference type="PANTHER" id="PTHR43747:SF5">
    <property type="entry name" value="FAD-BINDING DOMAIN-CONTAINING PROTEIN"/>
    <property type="match status" value="1"/>
</dbReference>
<keyword evidence="1 3" id="KW-0560">Oxidoreductase</keyword>
<dbReference type="SUPFAM" id="SSF51905">
    <property type="entry name" value="FAD/NAD(P)-binding domain"/>
    <property type="match status" value="1"/>
</dbReference>
<accession>A0ABV1RIT1</accession>
<dbReference type="Proteomes" id="UP001467690">
    <property type="component" value="Unassembled WGS sequence"/>
</dbReference>
<name>A0ABV1RIT1_9ALTE</name>